<gene>
    <name evidence="2" type="ORF">HanXRQr2_Chr12g0525731</name>
</gene>
<dbReference type="Proteomes" id="UP000215914">
    <property type="component" value="Unassembled WGS sequence"/>
</dbReference>
<evidence type="ECO:0000313" key="3">
    <source>
        <dbReference type="Proteomes" id="UP000215914"/>
    </source>
</evidence>
<evidence type="ECO:0000256" key="1">
    <source>
        <dbReference type="SAM" id="MobiDB-lite"/>
    </source>
</evidence>
<dbReference type="AlphaFoldDB" id="A0A9K3END9"/>
<accession>A0A9K3END9</accession>
<reference evidence="2" key="1">
    <citation type="journal article" date="2017" name="Nature">
        <title>The sunflower genome provides insights into oil metabolism, flowering and Asterid evolution.</title>
        <authorList>
            <person name="Badouin H."/>
            <person name="Gouzy J."/>
            <person name="Grassa C.J."/>
            <person name="Murat F."/>
            <person name="Staton S.E."/>
            <person name="Cottret L."/>
            <person name="Lelandais-Briere C."/>
            <person name="Owens G.L."/>
            <person name="Carrere S."/>
            <person name="Mayjonade B."/>
            <person name="Legrand L."/>
            <person name="Gill N."/>
            <person name="Kane N.C."/>
            <person name="Bowers J.E."/>
            <person name="Hubner S."/>
            <person name="Bellec A."/>
            <person name="Berard A."/>
            <person name="Berges H."/>
            <person name="Blanchet N."/>
            <person name="Boniface M.C."/>
            <person name="Brunel D."/>
            <person name="Catrice O."/>
            <person name="Chaidir N."/>
            <person name="Claudel C."/>
            <person name="Donnadieu C."/>
            <person name="Faraut T."/>
            <person name="Fievet G."/>
            <person name="Helmstetter N."/>
            <person name="King M."/>
            <person name="Knapp S.J."/>
            <person name="Lai Z."/>
            <person name="Le Paslier M.C."/>
            <person name="Lippi Y."/>
            <person name="Lorenzon L."/>
            <person name="Mandel J.R."/>
            <person name="Marage G."/>
            <person name="Marchand G."/>
            <person name="Marquand E."/>
            <person name="Bret-Mestries E."/>
            <person name="Morien E."/>
            <person name="Nambeesan S."/>
            <person name="Nguyen T."/>
            <person name="Pegot-Espagnet P."/>
            <person name="Pouilly N."/>
            <person name="Raftis F."/>
            <person name="Sallet E."/>
            <person name="Schiex T."/>
            <person name="Thomas J."/>
            <person name="Vandecasteele C."/>
            <person name="Vares D."/>
            <person name="Vear F."/>
            <person name="Vautrin S."/>
            <person name="Crespi M."/>
            <person name="Mangin B."/>
            <person name="Burke J.M."/>
            <person name="Salse J."/>
            <person name="Munos S."/>
            <person name="Vincourt P."/>
            <person name="Rieseberg L.H."/>
            <person name="Langlade N.B."/>
        </authorList>
    </citation>
    <scope>NUCLEOTIDE SEQUENCE</scope>
    <source>
        <tissue evidence="2">Leaves</tissue>
    </source>
</reference>
<dbReference type="Gramene" id="mRNA:HanXRQr2_Chr12g0525731">
    <property type="protein sequence ID" value="CDS:HanXRQr2_Chr12g0525731.1"/>
    <property type="gene ID" value="HanXRQr2_Chr12g0525731"/>
</dbReference>
<comment type="caution">
    <text evidence="2">The sequence shown here is derived from an EMBL/GenBank/DDBJ whole genome shotgun (WGS) entry which is preliminary data.</text>
</comment>
<sequence>MVSMVVVRVTTAAVEPAGATSENCGRWTEDGGGGGRRWQLNKEGESDQGTGQ</sequence>
<feature type="region of interest" description="Disordered" evidence="1">
    <location>
        <begin position="16"/>
        <end position="52"/>
    </location>
</feature>
<reference evidence="2" key="2">
    <citation type="submission" date="2020-06" db="EMBL/GenBank/DDBJ databases">
        <title>Helianthus annuus Genome sequencing and assembly Release 2.</title>
        <authorList>
            <person name="Gouzy J."/>
            <person name="Langlade N."/>
            <person name="Munos S."/>
        </authorList>
    </citation>
    <scope>NUCLEOTIDE SEQUENCE</scope>
    <source>
        <tissue evidence="2">Leaves</tissue>
    </source>
</reference>
<name>A0A9K3END9_HELAN</name>
<protein>
    <submittedName>
        <fullName evidence="2">Uncharacterized protein</fullName>
    </submittedName>
</protein>
<organism evidence="2 3">
    <name type="scientific">Helianthus annuus</name>
    <name type="common">Common sunflower</name>
    <dbReference type="NCBI Taxonomy" id="4232"/>
    <lineage>
        <taxon>Eukaryota</taxon>
        <taxon>Viridiplantae</taxon>
        <taxon>Streptophyta</taxon>
        <taxon>Embryophyta</taxon>
        <taxon>Tracheophyta</taxon>
        <taxon>Spermatophyta</taxon>
        <taxon>Magnoliopsida</taxon>
        <taxon>eudicotyledons</taxon>
        <taxon>Gunneridae</taxon>
        <taxon>Pentapetalae</taxon>
        <taxon>asterids</taxon>
        <taxon>campanulids</taxon>
        <taxon>Asterales</taxon>
        <taxon>Asteraceae</taxon>
        <taxon>Asteroideae</taxon>
        <taxon>Heliantheae alliance</taxon>
        <taxon>Heliantheae</taxon>
        <taxon>Helianthus</taxon>
    </lineage>
</organism>
<keyword evidence="3" id="KW-1185">Reference proteome</keyword>
<evidence type="ECO:0000313" key="2">
    <source>
        <dbReference type="EMBL" id="KAF5776570.1"/>
    </source>
</evidence>
<dbReference type="EMBL" id="MNCJ02000327">
    <property type="protein sequence ID" value="KAF5776570.1"/>
    <property type="molecule type" value="Genomic_DNA"/>
</dbReference>
<proteinExistence type="predicted"/>